<evidence type="ECO:0000256" key="2">
    <source>
        <dbReference type="ARBA" id="ARBA00012702"/>
    </source>
</evidence>
<accession>A0A370TVP2</accession>
<evidence type="ECO:0000256" key="3">
    <source>
        <dbReference type="ARBA" id="ARBA00015798"/>
    </source>
</evidence>
<dbReference type="STRING" id="2656787.A0A370TVP2"/>
<evidence type="ECO:0000256" key="9">
    <source>
        <dbReference type="RuleBase" id="RU365056"/>
    </source>
</evidence>
<keyword evidence="13" id="KW-1185">Reference proteome</keyword>
<dbReference type="OrthoDB" id="10261146at2759"/>
<comment type="function">
    <text evidence="9">Catalyzes the transfer of a farnesyl moiety from farnesyl diphosphate to a cysteine at the fourth position from the C-terminus of several proteins. The beta subunit is responsible for peptide-binding.</text>
</comment>
<keyword evidence="8 9" id="KW-0862">Zinc</keyword>
<evidence type="ECO:0000256" key="10">
    <source>
        <dbReference type="SAM" id="MobiDB-lite"/>
    </source>
</evidence>
<protein>
    <recommendedName>
        <fullName evidence="3 9">Protein farnesyltransferase subunit beta</fullName>
        <shortName evidence="9">FTase-beta</shortName>
        <ecNumber evidence="2 9">2.5.1.58</ecNumber>
    </recommendedName>
</protein>
<dbReference type="AlphaFoldDB" id="A0A370TVP2"/>
<evidence type="ECO:0000256" key="7">
    <source>
        <dbReference type="ARBA" id="ARBA00022737"/>
    </source>
</evidence>
<dbReference type="GO" id="GO:0097354">
    <property type="term" value="P:prenylation"/>
    <property type="evidence" value="ECO:0007669"/>
    <property type="project" value="UniProtKB-UniRule"/>
</dbReference>
<dbReference type="GO" id="GO:0008270">
    <property type="term" value="F:zinc ion binding"/>
    <property type="evidence" value="ECO:0007669"/>
    <property type="project" value="UniProtKB-UniRule"/>
</dbReference>
<proteinExistence type="inferred from homology"/>
<dbReference type="InterPro" id="IPR001330">
    <property type="entry name" value="Prenyltrans"/>
</dbReference>
<evidence type="ECO:0000259" key="11">
    <source>
        <dbReference type="Pfam" id="PF00432"/>
    </source>
</evidence>
<keyword evidence="7" id="KW-0677">Repeat</keyword>
<dbReference type="InterPro" id="IPR008930">
    <property type="entry name" value="Terpenoid_cyclase/PrenylTrfase"/>
</dbReference>
<evidence type="ECO:0000313" key="12">
    <source>
        <dbReference type="EMBL" id="RDL39597.1"/>
    </source>
</evidence>
<keyword evidence="4 9" id="KW-0637">Prenyltransferase</keyword>
<keyword evidence="6 9" id="KW-0479">Metal-binding</keyword>
<feature type="region of interest" description="Disordered" evidence="10">
    <location>
        <begin position="1"/>
        <end position="49"/>
    </location>
</feature>
<evidence type="ECO:0000313" key="13">
    <source>
        <dbReference type="Proteomes" id="UP000254866"/>
    </source>
</evidence>
<gene>
    <name evidence="12" type="ORF">BP5553_03937</name>
</gene>
<dbReference type="InterPro" id="IPR045089">
    <property type="entry name" value="PGGT1B-like"/>
</dbReference>
<evidence type="ECO:0000256" key="5">
    <source>
        <dbReference type="ARBA" id="ARBA00022679"/>
    </source>
</evidence>
<comment type="similarity">
    <text evidence="1 9">Belongs to the protein prenyltransferase subunit beta family.</text>
</comment>
<name>A0A370TVP2_9HELO</name>
<organism evidence="12 13">
    <name type="scientific">Venustampulla echinocandica</name>
    <dbReference type="NCBI Taxonomy" id="2656787"/>
    <lineage>
        <taxon>Eukaryota</taxon>
        <taxon>Fungi</taxon>
        <taxon>Dikarya</taxon>
        <taxon>Ascomycota</taxon>
        <taxon>Pezizomycotina</taxon>
        <taxon>Leotiomycetes</taxon>
        <taxon>Helotiales</taxon>
        <taxon>Pleuroascaceae</taxon>
        <taxon>Venustampulla</taxon>
    </lineage>
</organism>
<evidence type="ECO:0000256" key="6">
    <source>
        <dbReference type="ARBA" id="ARBA00022723"/>
    </source>
</evidence>
<comment type="caution">
    <text evidence="12">The sequence shown here is derived from an EMBL/GenBank/DDBJ whole genome shotgun (WGS) entry which is preliminary data.</text>
</comment>
<feature type="compositionally biased region" description="Low complexity" evidence="10">
    <location>
        <begin position="28"/>
        <end position="44"/>
    </location>
</feature>
<feature type="domain" description="Prenyltransferase alpha-alpha toroid" evidence="11">
    <location>
        <begin position="136"/>
        <end position="520"/>
    </location>
</feature>
<dbReference type="Gene3D" id="1.50.10.20">
    <property type="match status" value="1"/>
</dbReference>
<dbReference type="RefSeq" id="XP_031872253.1">
    <property type="nucleotide sequence ID" value="XM_032012560.1"/>
</dbReference>
<feature type="compositionally biased region" description="Basic residues" evidence="10">
    <location>
        <begin position="8"/>
        <end position="21"/>
    </location>
</feature>
<dbReference type="EMBL" id="NPIC01000002">
    <property type="protein sequence ID" value="RDL39597.1"/>
    <property type="molecule type" value="Genomic_DNA"/>
</dbReference>
<dbReference type="GO" id="GO:0005965">
    <property type="term" value="C:protein farnesyltransferase complex"/>
    <property type="evidence" value="ECO:0007669"/>
    <property type="project" value="UniProtKB-UniRule"/>
</dbReference>
<dbReference type="GO" id="GO:0004660">
    <property type="term" value="F:protein farnesyltransferase activity"/>
    <property type="evidence" value="ECO:0007669"/>
    <property type="project" value="UniProtKB-UniRule"/>
</dbReference>
<evidence type="ECO:0000256" key="1">
    <source>
        <dbReference type="ARBA" id="ARBA00010497"/>
    </source>
</evidence>
<dbReference type="InterPro" id="IPR026872">
    <property type="entry name" value="FTB"/>
</dbReference>
<dbReference type="EC" id="2.5.1.58" evidence="2 9"/>
<dbReference type="Proteomes" id="UP000254866">
    <property type="component" value="Unassembled WGS sequence"/>
</dbReference>
<dbReference type="SUPFAM" id="SSF48239">
    <property type="entry name" value="Terpenoid cyclases/Protein prenyltransferases"/>
    <property type="match status" value="1"/>
</dbReference>
<dbReference type="GeneID" id="43596786"/>
<dbReference type="Pfam" id="PF00432">
    <property type="entry name" value="Prenyltrans"/>
    <property type="match status" value="1"/>
</dbReference>
<evidence type="ECO:0000256" key="4">
    <source>
        <dbReference type="ARBA" id="ARBA00022602"/>
    </source>
</evidence>
<keyword evidence="5 9" id="KW-0808">Transferase</keyword>
<reference evidence="12 13" key="1">
    <citation type="journal article" date="2018" name="IMA Fungus">
        <title>IMA Genome-F 9: Draft genome sequence of Annulohypoxylon stygium, Aspergillus mulundensis, Berkeleyomyces basicola (syn. Thielaviopsis basicola), Ceratocystis smalleyi, two Cercospora beticola strains, Coleophoma cylindrospora, Fusarium fracticaudum, Phialophora cf. hyalina, and Morchella septimelata.</title>
        <authorList>
            <person name="Wingfield B.D."/>
            <person name="Bills G.F."/>
            <person name="Dong Y."/>
            <person name="Huang W."/>
            <person name="Nel W.J."/>
            <person name="Swalarsk-Parry B.S."/>
            <person name="Vaghefi N."/>
            <person name="Wilken P.M."/>
            <person name="An Z."/>
            <person name="de Beer Z.W."/>
            <person name="De Vos L."/>
            <person name="Chen L."/>
            <person name="Duong T.A."/>
            <person name="Gao Y."/>
            <person name="Hammerbacher A."/>
            <person name="Kikkert J.R."/>
            <person name="Li Y."/>
            <person name="Li H."/>
            <person name="Li K."/>
            <person name="Li Q."/>
            <person name="Liu X."/>
            <person name="Ma X."/>
            <person name="Naidoo K."/>
            <person name="Pethybridge S.J."/>
            <person name="Sun J."/>
            <person name="Steenkamp E.T."/>
            <person name="van der Nest M.A."/>
            <person name="van Wyk S."/>
            <person name="Wingfield M.J."/>
            <person name="Xiong C."/>
            <person name="Yue Q."/>
            <person name="Zhang X."/>
        </authorList>
    </citation>
    <scope>NUCLEOTIDE SEQUENCE [LARGE SCALE GENOMIC DNA]</scope>
    <source>
        <strain evidence="12 13">BP 5553</strain>
    </source>
</reference>
<dbReference type="CDD" id="cd02893">
    <property type="entry name" value="FTase"/>
    <property type="match status" value="1"/>
</dbReference>
<comment type="subunit">
    <text evidence="9">Heterodimer of an alpha and a beta subunit.</text>
</comment>
<dbReference type="PANTHER" id="PTHR11774">
    <property type="entry name" value="GERANYLGERANYL TRANSFERASE TYPE BETA SUBUNIT"/>
    <property type="match status" value="1"/>
</dbReference>
<evidence type="ECO:0000256" key="8">
    <source>
        <dbReference type="ARBA" id="ARBA00022833"/>
    </source>
</evidence>
<sequence length="538" mass="58879">MTFPIKEKGHRHRVVFKRRRMPGTNPPSSSASASSTLDRALSSDPQDLHQQPGFVIEELPSGDEGLDFLSGGLGHPVAMATSAAMIPDLFTTPPCIRDPLNTGTSQLQDETIQECLPYLSGAEYGLEYNAQGVPHLDRKRHIPFLHKSLRNLPAPYVVADASRPWMFYWALTGLYAMGEDITQYRDRLISTVRPIQNATGGFGGGNGQMSHLAPTYAITLSLAMVGGEEALDLIDRKAMWKWLGALKQSNGAFQMSIGGEEDVRGAYCAVVLISILGLPLELSPESPSWSPEHTTLLSGLPEWVAKCQTFEGGISGKPDAESHGAYAFCALACLCILGDPRAIIPKYLDVPRLISWLSARQYAPEGGFAGRTNKLVDGCYSHWVGGCWPLLEACLEGPSPSHSSSESYSIKKPALEALGRSLYSREGLIRYILCCCQDETKRGGLRDKPSHNSDSYHTCYVLAGLSSAQHKWHFNATGNPMEAGLTRSSAYQWTSEKVVEDSQIYDEEDRVRTLHPVFVIPEGAAEEARAHFSSKEAF</sequence>
<dbReference type="FunFam" id="1.50.10.20:FF:000014">
    <property type="entry name" value="Protein farnesyltransferase subunit beta"/>
    <property type="match status" value="1"/>
</dbReference>
<comment type="cofactor">
    <cofactor evidence="9">
        <name>Zn(2+)</name>
        <dbReference type="ChEBI" id="CHEBI:29105"/>
    </cofactor>
    <text evidence="9">Binds 1 zinc ion per subunit.</text>
</comment>
<comment type="catalytic activity">
    <reaction evidence="9">
        <text>L-cysteinyl-[protein] + (2E,6E)-farnesyl diphosphate = S-(2E,6E)-farnesyl-L-cysteinyl-[protein] + diphosphate</text>
        <dbReference type="Rhea" id="RHEA:13345"/>
        <dbReference type="Rhea" id="RHEA-COMP:10131"/>
        <dbReference type="Rhea" id="RHEA-COMP:11535"/>
        <dbReference type="ChEBI" id="CHEBI:29950"/>
        <dbReference type="ChEBI" id="CHEBI:33019"/>
        <dbReference type="ChEBI" id="CHEBI:86019"/>
        <dbReference type="ChEBI" id="CHEBI:175763"/>
    </reaction>
</comment>
<dbReference type="PANTHER" id="PTHR11774:SF6">
    <property type="entry name" value="PROTEIN FARNESYLTRANSFERASE SUBUNIT BETA"/>
    <property type="match status" value="1"/>
</dbReference>